<dbReference type="Pfam" id="PF00293">
    <property type="entry name" value="NUDIX"/>
    <property type="match status" value="1"/>
</dbReference>
<evidence type="ECO:0000313" key="4">
    <source>
        <dbReference type="EMBL" id="QBA65646.1"/>
    </source>
</evidence>
<dbReference type="InterPro" id="IPR015797">
    <property type="entry name" value="NUDIX_hydrolase-like_dom_sf"/>
</dbReference>
<dbReference type="InterPro" id="IPR000086">
    <property type="entry name" value="NUDIX_hydrolase_dom"/>
</dbReference>
<comment type="cofactor">
    <cofactor evidence="1">
        <name>Mg(2+)</name>
        <dbReference type="ChEBI" id="CHEBI:18420"/>
    </cofactor>
</comment>
<keyword evidence="5" id="KW-1185">Reference proteome</keyword>
<organism evidence="4 5">
    <name type="scientific">Muriicola soli</name>
    <dbReference type="NCBI Taxonomy" id="2507538"/>
    <lineage>
        <taxon>Bacteria</taxon>
        <taxon>Pseudomonadati</taxon>
        <taxon>Bacteroidota</taxon>
        <taxon>Flavobacteriia</taxon>
        <taxon>Flavobacteriales</taxon>
        <taxon>Flavobacteriaceae</taxon>
        <taxon>Muriicola</taxon>
    </lineage>
</organism>
<gene>
    <name evidence="4" type="ORF">EQY75_09730</name>
</gene>
<keyword evidence="2" id="KW-0378">Hydrolase</keyword>
<dbReference type="SUPFAM" id="SSF55811">
    <property type="entry name" value="Nudix"/>
    <property type="match status" value="1"/>
</dbReference>
<accession>A0A411EDF3</accession>
<dbReference type="OrthoDB" id="3532303at2"/>
<dbReference type="Gene3D" id="3.90.79.10">
    <property type="entry name" value="Nucleoside Triphosphate Pyrophosphohydrolase"/>
    <property type="match status" value="1"/>
</dbReference>
<feature type="domain" description="Nudix hydrolase" evidence="3">
    <location>
        <begin position="33"/>
        <end position="163"/>
    </location>
</feature>
<proteinExistence type="predicted"/>
<dbReference type="CDD" id="cd04690">
    <property type="entry name" value="NUDIX_Hydrolase"/>
    <property type="match status" value="1"/>
</dbReference>
<dbReference type="Proteomes" id="UP000290889">
    <property type="component" value="Chromosome"/>
</dbReference>
<reference evidence="4 5" key="1">
    <citation type="submission" date="2019-01" db="EMBL/GenBank/DDBJ databases">
        <title>Muriicola soli sp. nov., isolated from soil.</title>
        <authorList>
            <person name="Kang H.J."/>
            <person name="Kim S.B."/>
        </authorList>
    </citation>
    <scope>NUCLEOTIDE SEQUENCE [LARGE SCALE GENOMIC DNA]</scope>
    <source>
        <strain evidence="4 5">MMS17-SY002</strain>
    </source>
</reference>
<dbReference type="GO" id="GO:0016787">
    <property type="term" value="F:hydrolase activity"/>
    <property type="evidence" value="ECO:0007669"/>
    <property type="project" value="UniProtKB-KW"/>
</dbReference>
<evidence type="ECO:0000256" key="1">
    <source>
        <dbReference type="ARBA" id="ARBA00001946"/>
    </source>
</evidence>
<dbReference type="PROSITE" id="PS51462">
    <property type="entry name" value="NUDIX"/>
    <property type="match status" value="1"/>
</dbReference>
<dbReference type="PANTHER" id="PTHR43046:SF14">
    <property type="entry name" value="MUTT_NUDIX FAMILY PROTEIN"/>
    <property type="match status" value="1"/>
</dbReference>
<evidence type="ECO:0000256" key="2">
    <source>
        <dbReference type="ARBA" id="ARBA00022801"/>
    </source>
</evidence>
<name>A0A411EDF3_9FLAO</name>
<dbReference type="AlphaFoldDB" id="A0A411EDF3"/>
<protein>
    <submittedName>
        <fullName evidence="4">NUDIX domain-containing protein</fullName>
    </submittedName>
</protein>
<evidence type="ECO:0000313" key="5">
    <source>
        <dbReference type="Proteomes" id="UP000290889"/>
    </source>
</evidence>
<sequence>MLTRFGRGIDSFLDVIDPNHSLNSIDYYIEPSPRIIDKLAWVHIENKRILCVRSKGKVLFYIPGGKREKGESDLMALSREILEELQVRLDTRSFTFLENFEAQADGKPAGILVRMRCYESSYQGKLKPASEIAEMQWLGYNDREKVSKVAQLVFDYLKNEGRL</sequence>
<evidence type="ECO:0000259" key="3">
    <source>
        <dbReference type="PROSITE" id="PS51462"/>
    </source>
</evidence>
<dbReference type="KEGG" id="mur:EQY75_09730"/>
<dbReference type="PANTHER" id="PTHR43046">
    <property type="entry name" value="GDP-MANNOSE MANNOSYL HYDROLASE"/>
    <property type="match status" value="1"/>
</dbReference>
<dbReference type="EMBL" id="CP035544">
    <property type="protein sequence ID" value="QBA65646.1"/>
    <property type="molecule type" value="Genomic_DNA"/>
</dbReference>